<evidence type="ECO:0000313" key="1">
    <source>
        <dbReference type="EMBL" id="AWN37393.1"/>
    </source>
</evidence>
<dbReference type="Proteomes" id="UP000246058">
    <property type="component" value="Chromosome"/>
</dbReference>
<accession>A0A2U8VUF5</accession>
<evidence type="ECO:0008006" key="3">
    <source>
        <dbReference type="Google" id="ProtNLM"/>
    </source>
</evidence>
<dbReference type="KEGG" id="meti:DK427_18080"/>
<organism evidence="1 2">
    <name type="scientific">Methylobacterium radiodurans</name>
    <dbReference type="NCBI Taxonomy" id="2202828"/>
    <lineage>
        <taxon>Bacteria</taxon>
        <taxon>Pseudomonadati</taxon>
        <taxon>Pseudomonadota</taxon>
        <taxon>Alphaproteobacteria</taxon>
        <taxon>Hyphomicrobiales</taxon>
        <taxon>Methylobacteriaceae</taxon>
        <taxon>Methylobacterium</taxon>
    </lineage>
</organism>
<dbReference type="CDD" id="cd16364">
    <property type="entry name" value="T3SC_I-like"/>
    <property type="match status" value="1"/>
</dbReference>
<reference evidence="1 2" key="1">
    <citation type="submission" date="2018-05" db="EMBL/GenBank/DDBJ databases">
        <title>Complete Genome Sequence of Methylobacterium sp. 17Sr1-43.</title>
        <authorList>
            <person name="Srinivasan S."/>
        </authorList>
    </citation>
    <scope>NUCLEOTIDE SEQUENCE [LARGE SCALE GENOMIC DNA]</scope>
    <source>
        <strain evidence="1 2">17Sr1-43</strain>
    </source>
</reference>
<keyword evidence="2" id="KW-1185">Reference proteome</keyword>
<proteinExistence type="predicted"/>
<evidence type="ECO:0000313" key="2">
    <source>
        <dbReference type="Proteomes" id="UP000246058"/>
    </source>
</evidence>
<dbReference type="InterPro" id="IPR010261">
    <property type="entry name" value="Tir_chaperone"/>
</dbReference>
<dbReference type="SUPFAM" id="SSF69635">
    <property type="entry name" value="Type III secretory system chaperone-like"/>
    <property type="match status" value="1"/>
</dbReference>
<sequence>MPLSPQARALLDAMARDHGLRAHDFDRDGLIPIRLDPDLDVGFAWDAATDSLYVMAVIAADGLPDHRDPAWAFRHNRGLAARRTRIAIEPATGALTLVRDIPFAGVAYWQFAEMLDAFVGDARTVRKQCGAIPVPAAATAGTLEELSQHFVMMRV</sequence>
<name>A0A2U8VUF5_9HYPH</name>
<dbReference type="OrthoDB" id="9972823at2"/>
<dbReference type="EMBL" id="CP029551">
    <property type="protein sequence ID" value="AWN37393.1"/>
    <property type="molecule type" value="Genomic_DNA"/>
</dbReference>
<dbReference type="AlphaFoldDB" id="A0A2U8VUF5"/>
<dbReference type="Pfam" id="PF05932">
    <property type="entry name" value="CesT"/>
    <property type="match status" value="1"/>
</dbReference>
<dbReference type="Gene3D" id="3.30.1460.10">
    <property type="match status" value="1"/>
</dbReference>
<gene>
    <name evidence="1" type="ORF">DK427_18080</name>
</gene>
<protein>
    <recommendedName>
        <fullName evidence="3">Tir chaperone family protein</fullName>
    </recommendedName>
</protein>
<dbReference type="RefSeq" id="WP_109952472.1">
    <property type="nucleotide sequence ID" value="NZ_CP029551.1"/>
</dbReference>